<sequence>MCTGQRRMTSPTSLKSILMPYLTHQILFHLRLRMLVAQSYIVRAAVAPARRDAVVSDQRRVGHQRAVLKLGLEDRRVQVANIRGPHTARHQHRRLLQLAAVGADNGRLHESRRKRHRAKRGGQRALLVHLGRGIDVPWESADLRRSAGAGLALDAPQTDREGASVVWHLVARNREAADGQDTRQQIVSRSCMADSESEACHSTGCAWDSCGRYMFRNSASVLPLDRQVVEAEEGIPLGAAGAAVDGARGVHWRLYERTSVVYCNLSDAGRPRFSD</sequence>
<evidence type="ECO:0000313" key="1">
    <source>
        <dbReference type="EMBL" id="KAK8144863.1"/>
    </source>
</evidence>
<keyword evidence="2" id="KW-1185">Reference proteome</keyword>
<dbReference type="EMBL" id="JAAHCF010000342">
    <property type="protein sequence ID" value="KAK8144863.1"/>
    <property type="molecule type" value="Genomic_DNA"/>
</dbReference>
<proteinExistence type="predicted"/>
<evidence type="ECO:0000313" key="2">
    <source>
        <dbReference type="Proteomes" id="UP001397290"/>
    </source>
</evidence>
<comment type="caution">
    <text evidence="1">The sequence shown here is derived from an EMBL/GenBank/DDBJ whole genome shotgun (WGS) entry which is preliminary data.</text>
</comment>
<dbReference type="Proteomes" id="UP001397290">
    <property type="component" value="Unassembled WGS sequence"/>
</dbReference>
<protein>
    <submittedName>
        <fullName evidence="1">Uncharacterized protein</fullName>
    </submittedName>
</protein>
<dbReference type="AlphaFoldDB" id="A0AAW0RRJ0"/>
<gene>
    <name evidence="1" type="ORF">G3M48_005226</name>
</gene>
<organism evidence="1 2">
    <name type="scientific">Beauveria asiatica</name>
    <dbReference type="NCBI Taxonomy" id="1069075"/>
    <lineage>
        <taxon>Eukaryota</taxon>
        <taxon>Fungi</taxon>
        <taxon>Dikarya</taxon>
        <taxon>Ascomycota</taxon>
        <taxon>Pezizomycotina</taxon>
        <taxon>Sordariomycetes</taxon>
        <taxon>Hypocreomycetidae</taxon>
        <taxon>Hypocreales</taxon>
        <taxon>Cordycipitaceae</taxon>
        <taxon>Beauveria</taxon>
    </lineage>
</organism>
<accession>A0AAW0RRJ0</accession>
<name>A0AAW0RRJ0_9HYPO</name>
<reference evidence="1 2" key="1">
    <citation type="submission" date="2020-02" db="EMBL/GenBank/DDBJ databases">
        <title>Comparative genomics of the hypocrealean fungal genus Beauvera.</title>
        <authorList>
            <person name="Showalter D.N."/>
            <person name="Bushley K.E."/>
            <person name="Rehner S.A."/>
        </authorList>
    </citation>
    <scope>NUCLEOTIDE SEQUENCE [LARGE SCALE GENOMIC DNA]</scope>
    <source>
        <strain evidence="1 2">ARSEF4384</strain>
    </source>
</reference>